<dbReference type="EMBL" id="JADJMS010000009">
    <property type="protein sequence ID" value="MBK7414469.1"/>
    <property type="molecule type" value="Genomic_DNA"/>
</dbReference>
<name>A0A935MSF0_9RHOO</name>
<evidence type="ECO:0000313" key="2">
    <source>
        <dbReference type="EMBL" id="MBK7414469.1"/>
    </source>
</evidence>
<evidence type="ECO:0000313" key="3">
    <source>
        <dbReference type="Proteomes" id="UP000739411"/>
    </source>
</evidence>
<dbReference type="AlphaFoldDB" id="A0A935MSF0"/>
<organism evidence="2 3">
    <name type="scientific">Candidatus Dechloromonas phosphorivorans</name>
    <dbReference type="NCBI Taxonomy" id="2899244"/>
    <lineage>
        <taxon>Bacteria</taxon>
        <taxon>Pseudomonadati</taxon>
        <taxon>Pseudomonadota</taxon>
        <taxon>Betaproteobacteria</taxon>
        <taxon>Rhodocyclales</taxon>
        <taxon>Azonexaceae</taxon>
        <taxon>Dechloromonas</taxon>
    </lineage>
</organism>
<sequence length="51" mass="5805">MNQQPKDPHHKSGQKPPSLSEEVIKQKQKAEQREIAGRHKNDGPKDHKGAR</sequence>
<accession>A0A935MSF0</accession>
<reference evidence="2 3" key="1">
    <citation type="submission" date="2020-10" db="EMBL/GenBank/DDBJ databases">
        <title>Connecting structure to function with the recovery of over 1000 high-quality activated sludge metagenome-assembled genomes encoding full-length rRNA genes using long-read sequencing.</title>
        <authorList>
            <person name="Singleton C.M."/>
            <person name="Petriglieri F."/>
            <person name="Kristensen J.M."/>
            <person name="Kirkegaard R.H."/>
            <person name="Michaelsen T.Y."/>
            <person name="Andersen M.H."/>
            <person name="Karst S.M."/>
            <person name="Dueholm M.S."/>
            <person name="Nielsen P.H."/>
            <person name="Albertsen M."/>
        </authorList>
    </citation>
    <scope>NUCLEOTIDE SEQUENCE [LARGE SCALE GENOMIC DNA]</scope>
    <source>
        <strain evidence="2">EsbW_18-Q3-R4-48_BATAC.463</strain>
    </source>
</reference>
<feature type="region of interest" description="Disordered" evidence="1">
    <location>
        <begin position="1"/>
        <end position="51"/>
    </location>
</feature>
<gene>
    <name evidence="2" type="ORF">IPJ38_04495</name>
</gene>
<proteinExistence type="predicted"/>
<protein>
    <submittedName>
        <fullName evidence="2">Uncharacterized protein</fullName>
    </submittedName>
</protein>
<dbReference type="Proteomes" id="UP000739411">
    <property type="component" value="Unassembled WGS sequence"/>
</dbReference>
<feature type="compositionally biased region" description="Basic and acidic residues" evidence="1">
    <location>
        <begin position="22"/>
        <end position="51"/>
    </location>
</feature>
<evidence type="ECO:0000256" key="1">
    <source>
        <dbReference type="SAM" id="MobiDB-lite"/>
    </source>
</evidence>
<comment type="caution">
    <text evidence="2">The sequence shown here is derived from an EMBL/GenBank/DDBJ whole genome shotgun (WGS) entry which is preliminary data.</text>
</comment>